<name>A0AAV1NB35_SCOSC</name>
<evidence type="ECO:0000313" key="1">
    <source>
        <dbReference type="EMBL" id="CAK6955817.1"/>
    </source>
</evidence>
<comment type="caution">
    <text evidence="1">The sequence shown here is derived from an EMBL/GenBank/DDBJ whole genome shotgun (WGS) entry which is preliminary data.</text>
</comment>
<dbReference type="Proteomes" id="UP001314229">
    <property type="component" value="Unassembled WGS sequence"/>
</dbReference>
<dbReference type="EMBL" id="CAWUFR010000022">
    <property type="protein sequence ID" value="CAK6955817.1"/>
    <property type="molecule type" value="Genomic_DNA"/>
</dbReference>
<dbReference type="AlphaFoldDB" id="A0AAV1NB35"/>
<reference evidence="1 2" key="1">
    <citation type="submission" date="2024-01" db="EMBL/GenBank/DDBJ databases">
        <authorList>
            <person name="Alioto T."/>
            <person name="Alioto T."/>
            <person name="Gomez Garrido J."/>
        </authorList>
    </citation>
    <scope>NUCLEOTIDE SEQUENCE [LARGE SCALE GENOMIC DNA]</scope>
</reference>
<sequence length="84" mass="9635">MSLRSKRSRASVQLDPLTNYRRRRAVSCLVTKNYRLLISCVFKSLCWPRPSAKFILKISYVVYIVLTATIMARNNVVEVAAEVV</sequence>
<keyword evidence="2" id="KW-1185">Reference proteome</keyword>
<evidence type="ECO:0000313" key="2">
    <source>
        <dbReference type="Proteomes" id="UP001314229"/>
    </source>
</evidence>
<proteinExistence type="predicted"/>
<gene>
    <name evidence="1" type="ORF">FSCOSCO3_A030587</name>
</gene>
<accession>A0AAV1NB35</accession>
<organism evidence="1 2">
    <name type="scientific">Scomber scombrus</name>
    <name type="common">Atlantic mackerel</name>
    <name type="synonym">Scomber vernalis</name>
    <dbReference type="NCBI Taxonomy" id="13677"/>
    <lineage>
        <taxon>Eukaryota</taxon>
        <taxon>Metazoa</taxon>
        <taxon>Chordata</taxon>
        <taxon>Craniata</taxon>
        <taxon>Vertebrata</taxon>
        <taxon>Euteleostomi</taxon>
        <taxon>Actinopterygii</taxon>
        <taxon>Neopterygii</taxon>
        <taxon>Teleostei</taxon>
        <taxon>Neoteleostei</taxon>
        <taxon>Acanthomorphata</taxon>
        <taxon>Pelagiaria</taxon>
        <taxon>Scombriformes</taxon>
        <taxon>Scombridae</taxon>
        <taxon>Scomber</taxon>
    </lineage>
</organism>
<protein>
    <submittedName>
        <fullName evidence="1">Uncharacterized protein</fullName>
    </submittedName>
</protein>